<proteinExistence type="predicted"/>
<dbReference type="STRING" id="1569628.A0A316UR95"/>
<dbReference type="EMBL" id="KZ819668">
    <property type="protein sequence ID" value="PWN27308.1"/>
    <property type="molecule type" value="Genomic_DNA"/>
</dbReference>
<dbReference type="GO" id="GO:0043456">
    <property type="term" value="P:regulation of pentose-phosphate shunt"/>
    <property type="evidence" value="ECO:0007669"/>
    <property type="project" value="TreeGrafter"/>
</dbReference>
<accession>A0A316UR95</accession>
<dbReference type="RefSeq" id="XP_025361920.1">
    <property type="nucleotide sequence ID" value="XM_025506197.1"/>
</dbReference>
<keyword evidence="1" id="KW-0378">Hydrolase</keyword>
<dbReference type="Proteomes" id="UP000245884">
    <property type="component" value="Unassembled WGS sequence"/>
</dbReference>
<dbReference type="PROSITE" id="PS00175">
    <property type="entry name" value="PG_MUTASE"/>
    <property type="match status" value="1"/>
</dbReference>
<gene>
    <name evidence="5" type="ORF">BDZ90DRAFT_232293</name>
</gene>
<dbReference type="SMART" id="SM00855">
    <property type="entry name" value="PGAM"/>
    <property type="match status" value="1"/>
</dbReference>
<evidence type="ECO:0000313" key="5">
    <source>
        <dbReference type="EMBL" id="PWN27308.1"/>
    </source>
</evidence>
<dbReference type="PANTHER" id="PTHR46517">
    <property type="entry name" value="FRUCTOSE-2,6-BISPHOSPHATASE TIGAR"/>
    <property type="match status" value="1"/>
</dbReference>
<reference evidence="5 6" key="1">
    <citation type="journal article" date="2018" name="Mol. Biol. Evol.">
        <title>Broad Genomic Sampling Reveals a Smut Pathogenic Ancestry of the Fungal Clade Ustilaginomycotina.</title>
        <authorList>
            <person name="Kijpornyongpan T."/>
            <person name="Mondo S.J."/>
            <person name="Barry K."/>
            <person name="Sandor L."/>
            <person name="Lee J."/>
            <person name="Lipzen A."/>
            <person name="Pangilinan J."/>
            <person name="LaButti K."/>
            <person name="Hainaut M."/>
            <person name="Henrissat B."/>
            <person name="Grigoriev I.V."/>
            <person name="Spatafora J.W."/>
            <person name="Aime M.C."/>
        </authorList>
    </citation>
    <scope>NUCLEOTIDE SEQUENCE [LARGE SCALE GENOMIC DNA]</scope>
    <source>
        <strain evidence="5 6">MCA 5214</strain>
    </source>
</reference>
<dbReference type="Gene3D" id="3.40.50.1240">
    <property type="entry name" value="Phosphoglycerate mutase-like"/>
    <property type="match status" value="1"/>
</dbReference>
<dbReference type="AlphaFoldDB" id="A0A316UR95"/>
<dbReference type="OrthoDB" id="354304at2759"/>
<dbReference type="GeneID" id="37028020"/>
<dbReference type="Pfam" id="PF00300">
    <property type="entry name" value="His_Phos_1"/>
    <property type="match status" value="1"/>
</dbReference>
<feature type="binding site" evidence="3">
    <location>
        <begin position="30"/>
        <end position="37"/>
    </location>
    <ligand>
        <name>substrate</name>
    </ligand>
</feature>
<dbReference type="GO" id="GO:0045820">
    <property type="term" value="P:negative regulation of glycolytic process"/>
    <property type="evidence" value="ECO:0007669"/>
    <property type="project" value="TreeGrafter"/>
</dbReference>
<organism evidence="5 6">
    <name type="scientific">Jaminaea rosea</name>
    <dbReference type="NCBI Taxonomy" id="1569628"/>
    <lineage>
        <taxon>Eukaryota</taxon>
        <taxon>Fungi</taxon>
        <taxon>Dikarya</taxon>
        <taxon>Basidiomycota</taxon>
        <taxon>Ustilaginomycotina</taxon>
        <taxon>Exobasidiomycetes</taxon>
        <taxon>Microstromatales</taxon>
        <taxon>Microstromatales incertae sedis</taxon>
        <taxon>Jaminaea</taxon>
    </lineage>
</organism>
<dbReference type="CDD" id="cd07067">
    <property type="entry name" value="HP_PGM_like"/>
    <property type="match status" value="1"/>
</dbReference>
<dbReference type="GO" id="GO:0004331">
    <property type="term" value="F:fructose-2,6-bisphosphate 2-phosphatase activity"/>
    <property type="evidence" value="ECO:0007669"/>
    <property type="project" value="TreeGrafter"/>
</dbReference>
<evidence type="ECO:0000313" key="6">
    <source>
        <dbReference type="Proteomes" id="UP000245884"/>
    </source>
</evidence>
<dbReference type="InterPro" id="IPR013078">
    <property type="entry name" value="His_Pase_superF_clade-1"/>
</dbReference>
<dbReference type="SUPFAM" id="SSF53254">
    <property type="entry name" value="Phosphoglycerate mutase-like"/>
    <property type="match status" value="1"/>
</dbReference>
<name>A0A316UR95_9BASI</name>
<feature type="region of interest" description="Disordered" evidence="4">
    <location>
        <begin position="278"/>
        <end position="309"/>
    </location>
</feature>
<evidence type="ECO:0000256" key="4">
    <source>
        <dbReference type="SAM" id="MobiDB-lite"/>
    </source>
</evidence>
<keyword evidence="6" id="KW-1185">Reference proteome</keyword>
<protein>
    <submittedName>
        <fullName evidence="5">Phosphoglycerate mutase-like protein</fullName>
    </submittedName>
</protein>
<sequence length="309" mass="32907">MVPSISPAATNGASSSTLSTQRTLRVLLVRHGETDHNVQGIIQGQLDTPLNARGRAQAALLGEALKGEEIDVVYSSPLQRAADTAIAITHARRETHHLPVHPDDRLKERAFGSLEGRSYKGGKRDSIPGIEQSSTLAERLADFWRDLVTKHAREETTKEITTACIVAHGASLSSLLGCLTEYSALEEGVKPSRLWNCSVTELLVPLSAQSSSSSSSAAEVQASHLLDDVKALEDAKVQGDEATIAKAQLARDEAYRTRAKSAGIVIVRWADVTHLEDEPIGAPRAKGAPEASATKTGVSKVANADEVNA</sequence>
<dbReference type="InterPro" id="IPR029033">
    <property type="entry name" value="His_PPase_superfam"/>
</dbReference>
<evidence type="ECO:0000256" key="1">
    <source>
        <dbReference type="ARBA" id="ARBA00022801"/>
    </source>
</evidence>
<dbReference type="GO" id="GO:0005829">
    <property type="term" value="C:cytosol"/>
    <property type="evidence" value="ECO:0007669"/>
    <property type="project" value="TreeGrafter"/>
</dbReference>
<evidence type="ECO:0000256" key="3">
    <source>
        <dbReference type="PIRSR" id="PIRSR613078-2"/>
    </source>
</evidence>
<feature type="active site" description="Proton donor/acceptor" evidence="2">
    <location>
        <position position="108"/>
    </location>
</feature>
<feature type="active site" description="Tele-phosphohistidine intermediate" evidence="2">
    <location>
        <position position="31"/>
    </location>
</feature>
<dbReference type="InterPro" id="IPR051695">
    <property type="entry name" value="Phosphoglycerate_Mutase"/>
</dbReference>
<evidence type="ECO:0000256" key="2">
    <source>
        <dbReference type="PIRSR" id="PIRSR613078-1"/>
    </source>
</evidence>
<dbReference type="InterPro" id="IPR001345">
    <property type="entry name" value="PG/BPGM_mutase_AS"/>
</dbReference>
<feature type="binding site" evidence="3">
    <location>
        <position position="80"/>
    </location>
    <ligand>
        <name>substrate</name>
    </ligand>
</feature>
<dbReference type="PANTHER" id="PTHR46517:SF1">
    <property type="entry name" value="FRUCTOSE-2,6-BISPHOSPHATASE TIGAR"/>
    <property type="match status" value="1"/>
</dbReference>